<dbReference type="Gene3D" id="3.40.850.10">
    <property type="entry name" value="Kinesin motor domain"/>
    <property type="match status" value="1"/>
</dbReference>
<dbReference type="InterPro" id="IPR027417">
    <property type="entry name" value="P-loop_NTPase"/>
</dbReference>
<sequence length="195" mass="21826">MASNPQHHRPSLRSQVPQGPPSRSRSKAPSVRRSANFRVSVDDADSDSERVRVSIRLRPRNPGDLPSDADFSDCIELQPEMKRLKLRKNNWSSECFRFDEVFSETASQKRVYEAVAKPVVESVLNGYNGTVMAYGQTGAGKTYTVGHLGRDDPSERGIMVRAMEDIMASVTSTSDIVSVSYLQNLPPWCKDRLHD</sequence>
<keyword evidence="7" id="KW-1185">Reference proteome</keyword>
<feature type="compositionally biased region" description="Basic residues" evidence="4">
    <location>
        <begin position="1"/>
        <end position="11"/>
    </location>
</feature>
<dbReference type="EMBL" id="JAUJYO010000018">
    <property type="protein sequence ID" value="KAK1290022.1"/>
    <property type="molecule type" value="Genomic_DNA"/>
</dbReference>
<dbReference type="GO" id="GO:0005524">
    <property type="term" value="F:ATP binding"/>
    <property type="evidence" value="ECO:0007669"/>
    <property type="project" value="UniProtKB-UniRule"/>
</dbReference>
<dbReference type="Proteomes" id="UP001180020">
    <property type="component" value="Unassembled WGS sequence"/>
</dbReference>
<evidence type="ECO:0000256" key="1">
    <source>
        <dbReference type="ARBA" id="ARBA00022701"/>
    </source>
</evidence>
<reference evidence="6" key="1">
    <citation type="journal article" date="2023" name="Nat. Commun.">
        <title>Diploid and tetraploid genomes of Acorus and the evolution of monocots.</title>
        <authorList>
            <person name="Ma L."/>
            <person name="Liu K.W."/>
            <person name="Li Z."/>
            <person name="Hsiao Y.Y."/>
            <person name="Qi Y."/>
            <person name="Fu T."/>
            <person name="Tang G.D."/>
            <person name="Zhang D."/>
            <person name="Sun W.H."/>
            <person name="Liu D.K."/>
            <person name="Li Y."/>
            <person name="Chen G.Z."/>
            <person name="Liu X.D."/>
            <person name="Liao X.Y."/>
            <person name="Jiang Y.T."/>
            <person name="Yu X."/>
            <person name="Hao Y."/>
            <person name="Huang J."/>
            <person name="Zhao X.W."/>
            <person name="Ke S."/>
            <person name="Chen Y.Y."/>
            <person name="Wu W.L."/>
            <person name="Hsu J.L."/>
            <person name="Lin Y.F."/>
            <person name="Huang M.D."/>
            <person name="Li C.Y."/>
            <person name="Huang L."/>
            <person name="Wang Z.W."/>
            <person name="Zhao X."/>
            <person name="Zhong W.Y."/>
            <person name="Peng D.H."/>
            <person name="Ahmad S."/>
            <person name="Lan S."/>
            <person name="Zhang J.S."/>
            <person name="Tsai W.C."/>
            <person name="Van de Peer Y."/>
            <person name="Liu Z.J."/>
        </authorList>
    </citation>
    <scope>NUCLEOTIDE SEQUENCE</scope>
    <source>
        <strain evidence="6">CP</strain>
    </source>
</reference>
<feature type="compositionally biased region" description="Polar residues" evidence="4">
    <location>
        <begin position="12"/>
        <end position="23"/>
    </location>
</feature>
<comment type="caution">
    <text evidence="6">The sequence shown here is derived from an EMBL/GenBank/DDBJ whole genome shotgun (WGS) entry which is preliminary data.</text>
</comment>
<evidence type="ECO:0000256" key="4">
    <source>
        <dbReference type="SAM" id="MobiDB-lite"/>
    </source>
</evidence>
<evidence type="ECO:0000259" key="5">
    <source>
        <dbReference type="PROSITE" id="PS50067"/>
    </source>
</evidence>
<dbReference type="SUPFAM" id="SSF52540">
    <property type="entry name" value="P-loop containing nucleoside triphosphate hydrolases"/>
    <property type="match status" value="1"/>
</dbReference>
<evidence type="ECO:0000256" key="3">
    <source>
        <dbReference type="PROSITE-ProRule" id="PRU00283"/>
    </source>
</evidence>
<gene>
    <name evidence="6" type="ORF">QJS10_CPB18g01757</name>
</gene>
<dbReference type="GO" id="GO:0007052">
    <property type="term" value="P:mitotic spindle organization"/>
    <property type="evidence" value="ECO:0007669"/>
    <property type="project" value="TreeGrafter"/>
</dbReference>
<dbReference type="GO" id="GO:0003777">
    <property type="term" value="F:microtubule motor activity"/>
    <property type="evidence" value="ECO:0007669"/>
    <property type="project" value="InterPro"/>
</dbReference>
<dbReference type="GO" id="GO:0005875">
    <property type="term" value="C:microtubule associated complex"/>
    <property type="evidence" value="ECO:0007669"/>
    <property type="project" value="TreeGrafter"/>
</dbReference>
<dbReference type="Pfam" id="PF00225">
    <property type="entry name" value="Kinesin"/>
    <property type="match status" value="1"/>
</dbReference>
<dbReference type="GO" id="GO:0005874">
    <property type="term" value="C:microtubule"/>
    <property type="evidence" value="ECO:0007669"/>
    <property type="project" value="UniProtKB-KW"/>
</dbReference>
<dbReference type="SMART" id="SM00129">
    <property type="entry name" value="KISc"/>
    <property type="match status" value="1"/>
</dbReference>
<keyword evidence="3" id="KW-0547">Nucleotide-binding</keyword>
<organism evidence="6 7">
    <name type="scientific">Acorus calamus</name>
    <name type="common">Sweet flag</name>
    <dbReference type="NCBI Taxonomy" id="4465"/>
    <lineage>
        <taxon>Eukaryota</taxon>
        <taxon>Viridiplantae</taxon>
        <taxon>Streptophyta</taxon>
        <taxon>Embryophyta</taxon>
        <taxon>Tracheophyta</taxon>
        <taxon>Spermatophyta</taxon>
        <taxon>Magnoliopsida</taxon>
        <taxon>Liliopsida</taxon>
        <taxon>Acoraceae</taxon>
        <taxon>Acorus</taxon>
    </lineage>
</organism>
<dbReference type="InterPro" id="IPR001752">
    <property type="entry name" value="Kinesin_motor_dom"/>
</dbReference>
<dbReference type="InterPro" id="IPR036961">
    <property type="entry name" value="Kinesin_motor_dom_sf"/>
</dbReference>
<feature type="binding site" evidence="3">
    <location>
        <begin position="135"/>
        <end position="142"/>
    </location>
    <ligand>
        <name>ATP</name>
        <dbReference type="ChEBI" id="CHEBI:30616"/>
    </ligand>
</feature>
<dbReference type="PANTHER" id="PTHR47969">
    <property type="entry name" value="CHROMOSOME-ASSOCIATED KINESIN KIF4A-RELATED"/>
    <property type="match status" value="1"/>
</dbReference>
<proteinExistence type="inferred from homology"/>
<feature type="domain" description="Kinesin motor" evidence="5">
    <location>
        <begin position="50"/>
        <end position="195"/>
    </location>
</feature>
<dbReference type="GO" id="GO:0051231">
    <property type="term" value="P:spindle elongation"/>
    <property type="evidence" value="ECO:0007669"/>
    <property type="project" value="TreeGrafter"/>
</dbReference>
<evidence type="ECO:0000313" key="7">
    <source>
        <dbReference type="Proteomes" id="UP001180020"/>
    </source>
</evidence>
<keyword evidence="3" id="KW-0067">ATP-binding</keyword>
<dbReference type="GO" id="GO:0008017">
    <property type="term" value="F:microtubule binding"/>
    <property type="evidence" value="ECO:0007669"/>
    <property type="project" value="InterPro"/>
</dbReference>
<dbReference type="PROSITE" id="PS50067">
    <property type="entry name" value="KINESIN_MOTOR_2"/>
    <property type="match status" value="1"/>
</dbReference>
<accession>A0AAV9CMM1</accession>
<keyword evidence="1" id="KW-0493">Microtubule</keyword>
<feature type="region of interest" description="Disordered" evidence="4">
    <location>
        <begin position="1"/>
        <end position="49"/>
    </location>
</feature>
<dbReference type="AlphaFoldDB" id="A0AAV9CMM1"/>
<keyword evidence="2 3" id="KW-0505">Motor protein</keyword>
<reference evidence="6" key="2">
    <citation type="submission" date="2023-06" db="EMBL/GenBank/DDBJ databases">
        <authorList>
            <person name="Ma L."/>
            <person name="Liu K.-W."/>
            <person name="Li Z."/>
            <person name="Hsiao Y.-Y."/>
            <person name="Qi Y."/>
            <person name="Fu T."/>
            <person name="Tang G."/>
            <person name="Zhang D."/>
            <person name="Sun W.-H."/>
            <person name="Liu D.-K."/>
            <person name="Li Y."/>
            <person name="Chen G.-Z."/>
            <person name="Liu X.-D."/>
            <person name="Liao X.-Y."/>
            <person name="Jiang Y.-T."/>
            <person name="Yu X."/>
            <person name="Hao Y."/>
            <person name="Huang J."/>
            <person name="Zhao X.-W."/>
            <person name="Ke S."/>
            <person name="Chen Y.-Y."/>
            <person name="Wu W.-L."/>
            <person name="Hsu J.-L."/>
            <person name="Lin Y.-F."/>
            <person name="Huang M.-D."/>
            <person name="Li C.-Y."/>
            <person name="Huang L."/>
            <person name="Wang Z.-W."/>
            <person name="Zhao X."/>
            <person name="Zhong W.-Y."/>
            <person name="Peng D.-H."/>
            <person name="Ahmad S."/>
            <person name="Lan S."/>
            <person name="Zhang J.-S."/>
            <person name="Tsai W.-C."/>
            <person name="Van De Peer Y."/>
            <person name="Liu Z.-J."/>
        </authorList>
    </citation>
    <scope>NUCLEOTIDE SEQUENCE</scope>
    <source>
        <strain evidence="6">CP</strain>
        <tissue evidence="6">Leaves</tissue>
    </source>
</reference>
<dbReference type="PANTHER" id="PTHR47969:SF29">
    <property type="entry name" value="KINESIN-LIKE PROTEIN"/>
    <property type="match status" value="1"/>
</dbReference>
<name>A0AAV9CMM1_ACOCL</name>
<comment type="similarity">
    <text evidence="3">Belongs to the TRAFAC class myosin-kinesin ATPase superfamily. Kinesin family.</text>
</comment>
<evidence type="ECO:0000256" key="2">
    <source>
        <dbReference type="ARBA" id="ARBA00023175"/>
    </source>
</evidence>
<dbReference type="GO" id="GO:0007018">
    <property type="term" value="P:microtubule-based movement"/>
    <property type="evidence" value="ECO:0007669"/>
    <property type="project" value="InterPro"/>
</dbReference>
<protein>
    <submittedName>
        <fullName evidence="6">Armadillo repeat-containing kinesin-like protein 2</fullName>
    </submittedName>
</protein>
<dbReference type="InterPro" id="IPR027640">
    <property type="entry name" value="Kinesin-like_fam"/>
</dbReference>
<evidence type="ECO:0000313" key="6">
    <source>
        <dbReference type="EMBL" id="KAK1290022.1"/>
    </source>
</evidence>